<dbReference type="RefSeq" id="WP_166279884.1">
    <property type="nucleotide sequence ID" value="NZ_JTHE03000022.1"/>
</dbReference>
<feature type="region of interest" description="Disordered" evidence="1">
    <location>
        <begin position="1"/>
        <end position="36"/>
    </location>
</feature>
<reference evidence="2 3" key="1">
    <citation type="journal article" date="2015" name="Genome Announc.">
        <title>Draft Genome Sequence of Filamentous Marine Cyanobacterium Lyngbya confervoides Strain BDU141951.</title>
        <authorList>
            <person name="Chandrababunaidu M.M."/>
            <person name="Sen D."/>
            <person name="Tripathy S."/>
        </authorList>
    </citation>
    <scope>NUCLEOTIDE SEQUENCE [LARGE SCALE GENOMIC DNA]</scope>
    <source>
        <strain evidence="2 3">BDU141951</strain>
    </source>
</reference>
<proteinExistence type="predicted"/>
<dbReference type="AlphaFoldDB" id="A0ABD4T055"/>
<dbReference type="EMBL" id="JTHE03000022">
    <property type="protein sequence ID" value="MCM1981823.1"/>
    <property type="molecule type" value="Genomic_DNA"/>
</dbReference>
<accession>A0ABD4T055</accession>
<dbReference type="Proteomes" id="UP000031561">
    <property type="component" value="Unassembled WGS sequence"/>
</dbReference>
<organism evidence="2 3">
    <name type="scientific">Lyngbya confervoides BDU141951</name>
    <dbReference type="NCBI Taxonomy" id="1574623"/>
    <lineage>
        <taxon>Bacteria</taxon>
        <taxon>Bacillati</taxon>
        <taxon>Cyanobacteriota</taxon>
        <taxon>Cyanophyceae</taxon>
        <taxon>Oscillatoriophycideae</taxon>
        <taxon>Oscillatoriales</taxon>
        <taxon>Microcoleaceae</taxon>
        <taxon>Lyngbya</taxon>
    </lineage>
</organism>
<evidence type="ECO:0000313" key="3">
    <source>
        <dbReference type="Proteomes" id="UP000031561"/>
    </source>
</evidence>
<evidence type="ECO:0000313" key="2">
    <source>
        <dbReference type="EMBL" id="MCM1981823.1"/>
    </source>
</evidence>
<name>A0ABD4T055_9CYAN</name>
<comment type="caution">
    <text evidence="2">The sequence shown here is derived from an EMBL/GenBank/DDBJ whole genome shotgun (WGS) entry which is preliminary data.</text>
</comment>
<protein>
    <submittedName>
        <fullName evidence="2">Uncharacterized protein</fullName>
    </submittedName>
</protein>
<gene>
    <name evidence="2" type="ORF">QQ91_0003130</name>
</gene>
<sequence length="109" mass="11753">MKKSSPTPSRLPFQSPIIPDPWNEESALPTFSSSTQTSSNRIAGAILDHPLLQPLTSAGAIAASAQDSMQSALQILLSEEVHLPWAQPLWNRLQVAIALLVFRARVSPG</sequence>
<keyword evidence="3" id="KW-1185">Reference proteome</keyword>
<evidence type="ECO:0000256" key="1">
    <source>
        <dbReference type="SAM" id="MobiDB-lite"/>
    </source>
</evidence>